<gene>
    <name evidence="1" type="ORF">PZA18_17205</name>
</gene>
<dbReference type="RefSeq" id="WP_284102107.1">
    <property type="nucleotide sequence ID" value="NZ_JARRAF010000024.1"/>
</dbReference>
<organism evidence="1 2">
    <name type="scientific">Parachitinimonas caeni</name>
    <dbReference type="NCBI Taxonomy" id="3031301"/>
    <lineage>
        <taxon>Bacteria</taxon>
        <taxon>Pseudomonadati</taxon>
        <taxon>Pseudomonadota</taxon>
        <taxon>Betaproteobacteria</taxon>
        <taxon>Neisseriales</taxon>
        <taxon>Chitinibacteraceae</taxon>
        <taxon>Parachitinimonas</taxon>
    </lineage>
</organism>
<dbReference type="Proteomes" id="UP001172778">
    <property type="component" value="Unassembled WGS sequence"/>
</dbReference>
<sequence>MVMMLDMSSGEIERPVVQDDQPLPMVARLPGELALRLVPVSEAIDAERRFKRSVQPMQPPLWMLADD</sequence>
<protein>
    <submittedName>
        <fullName evidence="1">Uncharacterized protein</fullName>
    </submittedName>
</protein>
<accession>A0ABT7E0F9</accession>
<name>A0ABT7E0F9_9NEIS</name>
<proteinExistence type="predicted"/>
<reference evidence="1" key="1">
    <citation type="submission" date="2023-03" db="EMBL/GenBank/DDBJ databases">
        <title>Chitinimonas shenzhenensis gen. nov., sp. nov., a novel member of family Burkholderiaceae isolated from activated sludge collected in Shen Zhen, China.</title>
        <authorList>
            <person name="Wang X."/>
        </authorList>
    </citation>
    <scope>NUCLEOTIDE SEQUENCE</scope>
    <source>
        <strain evidence="1">DQS-5</strain>
    </source>
</reference>
<evidence type="ECO:0000313" key="1">
    <source>
        <dbReference type="EMBL" id="MDK2125794.1"/>
    </source>
</evidence>
<keyword evidence="2" id="KW-1185">Reference proteome</keyword>
<dbReference type="EMBL" id="JARRAF010000024">
    <property type="protein sequence ID" value="MDK2125794.1"/>
    <property type="molecule type" value="Genomic_DNA"/>
</dbReference>
<comment type="caution">
    <text evidence="1">The sequence shown here is derived from an EMBL/GenBank/DDBJ whole genome shotgun (WGS) entry which is preliminary data.</text>
</comment>
<evidence type="ECO:0000313" key="2">
    <source>
        <dbReference type="Proteomes" id="UP001172778"/>
    </source>
</evidence>